<keyword evidence="6" id="KW-0472">Membrane</keyword>
<proteinExistence type="predicted"/>
<evidence type="ECO:0000256" key="1">
    <source>
        <dbReference type="ARBA" id="ARBA00004651"/>
    </source>
</evidence>
<dbReference type="GO" id="GO:0022857">
    <property type="term" value="F:transmembrane transporter activity"/>
    <property type="evidence" value="ECO:0007669"/>
    <property type="project" value="InterPro"/>
</dbReference>
<evidence type="ECO:0000256" key="5">
    <source>
        <dbReference type="ARBA" id="ARBA00022989"/>
    </source>
</evidence>
<gene>
    <name evidence="7" type="ORF">A0U89_12745</name>
</gene>
<dbReference type="SUPFAM" id="SSF103473">
    <property type="entry name" value="MFS general substrate transporter"/>
    <property type="match status" value="1"/>
</dbReference>
<accession>A0A1D8UW38</accession>
<dbReference type="PROSITE" id="PS50850">
    <property type="entry name" value="MFS"/>
    <property type="match status" value="1"/>
</dbReference>
<keyword evidence="5" id="KW-1133">Transmembrane helix</keyword>
<reference evidence="7 8" key="1">
    <citation type="journal article" date="2016" name="Microb. Cell Fact.">
        <title>Dissection of exopolysaccharide biosynthesis in Kozakia baliensis.</title>
        <authorList>
            <person name="Brandt J.U."/>
            <person name="Jakob F."/>
            <person name="Behr J."/>
            <person name="Geissler A.J."/>
            <person name="Vogel R.F."/>
        </authorList>
    </citation>
    <scope>NUCLEOTIDE SEQUENCE [LARGE SCALE GENOMIC DNA]</scope>
    <source>
        <strain evidence="7 8">DSM 14400</strain>
    </source>
</reference>
<dbReference type="PANTHER" id="PTHR43045">
    <property type="entry name" value="SHIKIMATE TRANSPORTER"/>
    <property type="match status" value="1"/>
</dbReference>
<keyword evidence="4" id="KW-0812">Transmembrane</keyword>
<keyword evidence="2" id="KW-0813">Transport</keyword>
<dbReference type="InterPro" id="IPR036259">
    <property type="entry name" value="MFS_trans_sf"/>
</dbReference>
<evidence type="ECO:0000313" key="7">
    <source>
        <dbReference type="EMBL" id="AOX17853.1"/>
    </source>
</evidence>
<comment type="subcellular location">
    <subcellularLocation>
        <location evidence="1">Cell membrane</location>
        <topology evidence="1">Multi-pass membrane protein</topology>
    </subcellularLocation>
</comment>
<dbReference type="eggNOG" id="COG0477">
    <property type="taxonomic scope" value="Bacteria"/>
</dbReference>
<keyword evidence="8" id="KW-1185">Reference proteome</keyword>
<dbReference type="Pfam" id="PF07690">
    <property type="entry name" value="MFS_1"/>
    <property type="match status" value="1"/>
</dbReference>
<dbReference type="RefSeq" id="WP_070403383.1">
    <property type="nucleotide sequence ID" value="NZ_BJVW01000005.1"/>
</dbReference>
<keyword evidence="3" id="KW-1003">Cell membrane</keyword>
<dbReference type="PANTHER" id="PTHR43045:SF4">
    <property type="entry name" value="TRANSPORTER YDFJ-RELATED"/>
    <property type="match status" value="1"/>
</dbReference>
<dbReference type="EMBL" id="CP014674">
    <property type="protein sequence ID" value="AOX17853.1"/>
    <property type="molecule type" value="Genomic_DNA"/>
</dbReference>
<evidence type="ECO:0000256" key="2">
    <source>
        <dbReference type="ARBA" id="ARBA00022448"/>
    </source>
</evidence>
<organism evidence="7 8">
    <name type="scientific">Kozakia baliensis</name>
    <dbReference type="NCBI Taxonomy" id="153496"/>
    <lineage>
        <taxon>Bacteria</taxon>
        <taxon>Pseudomonadati</taxon>
        <taxon>Pseudomonadota</taxon>
        <taxon>Alphaproteobacteria</taxon>
        <taxon>Acetobacterales</taxon>
        <taxon>Acetobacteraceae</taxon>
        <taxon>Kozakia</taxon>
    </lineage>
</organism>
<dbReference type="AlphaFoldDB" id="A0A1D8UW38"/>
<dbReference type="Proteomes" id="UP000179145">
    <property type="component" value="Chromosome"/>
</dbReference>
<dbReference type="InterPro" id="IPR020846">
    <property type="entry name" value="MFS_dom"/>
</dbReference>
<name>A0A1D8UW38_9PROT</name>
<evidence type="ECO:0000256" key="4">
    <source>
        <dbReference type="ARBA" id="ARBA00022692"/>
    </source>
</evidence>
<dbReference type="InterPro" id="IPR011701">
    <property type="entry name" value="MFS"/>
</dbReference>
<protein>
    <submittedName>
        <fullName evidence="7">MFS transporter</fullName>
    </submittedName>
</protein>
<evidence type="ECO:0000256" key="3">
    <source>
        <dbReference type="ARBA" id="ARBA00022475"/>
    </source>
</evidence>
<dbReference type="GO" id="GO:0005886">
    <property type="term" value="C:plasma membrane"/>
    <property type="evidence" value="ECO:0007669"/>
    <property type="project" value="UniProtKB-SubCell"/>
</dbReference>
<evidence type="ECO:0000313" key="8">
    <source>
        <dbReference type="Proteomes" id="UP000179145"/>
    </source>
</evidence>
<evidence type="ECO:0000256" key="6">
    <source>
        <dbReference type="ARBA" id="ARBA00023136"/>
    </source>
</evidence>
<dbReference type="KEGG" id="kba:A0U89_12745"/>
<dbReference type="Gene3D" id="1.20.1250.20">
    <property type="entry name" value="MFS general substrate transporter like domains"/>
    <property type="match status" value="2"/>
</dbReference>
<dbReference type="STRING" id="153496.A0U89_12745"/>
<dbReference type="OrthoDB" id="9783227at2"/>
<sequence length="483" mass="51771">MAAKSTISCQDVPPIQWRSPLSTSSDTVSASATSADETVEIDPATLRRAAWTCSFGSALEYYDFALYSLASALVFGPLFFPSHIPGMGLIASFGTYFLGFAARPFGGILFGALGDKWGRKSVLLITVTLMGVASTGIGLLPTFQTIGYWAPALLILMRILQGLGAGAEQAGAAVMMTEYAPRGRRGFFASLPFLGIQVGTIIAALVYFALLFGIDDVTSGWLWRVPFLLSSVILVVALYMRATLKESPAFAKMREASEEVQEHLGLRALLRQSWKTILVGMGLRAAENGGSSIYQVLALSFVVHTMGMRPLVGTIALISAAIIGAFTVPIAGLLSDRFGRVKIYRAFAIVTAVTAFPVWYAFSTGNTICVVIALTVALGIGIWGMFGTQAALLPEMFGAHHRYVAVSLTRETSAVISGGLTPLFGSFGIAAISHFHLHDAHPGQSAWWVLAIYVILLSLTTIIATFFLPEPRNRDLLNPKDIL</sequence>